<keyword evidence="3" id="KW-0328">Glycosyltransferase</keyword>
<reference evidence="3" key="2">
    <citation type="submission" date="2022-06" db="EMBL/GenBank/DDBJ databases">
        <title>Thermospira aquatica gen. nov., sp. nov.</title>
        <authorList>
            <person name="Ben Ali Gam Z."/>
            <person name="Labat M."/>
        </authorList>
    </citation>
    <scope>NUCLEOTIDE SEQUENCE</scope>
    <source>
        <strain evidence="3">F1F22</strain>
    </source>
</reference>
<protein>
    <submittedName>
        <fullName evidence="3">Glycosyltransferase</fullName>
        <ecNumber evidence="3">2.4.-.-</ecNumber>
    </submittedName>
</protein>
<feature type="domain" description="Glycosyltransferase subfamily 4-like N-terminal" evidence="2">
    <location>
        <begin position="15"/>
        <end position="180"/>
    </location>
</feature>
<gene>
    <name evidence="3" type="ORF">KDW03_02770</name>
</gene>
<dbReference type="GO" id="GO:0016757">
    <property type="term" value="F:glycosyltransferase activity"/>
    <property type="evidence" value="ECO:0007669"/>
    <property type="project" value="UniProtKB-KW"/>
</dbReference>
<sequence>MNIALFLDCFTPMKNGVITSALQLKEGLEKKGHHVCIVSVLVKGYENKDPDVLLIPQLELDFGSKQGFGAALVNNKKVINFLKEHKVELIHSHTEFMVGLAAKHAARKLGIPRISTTHTMWEMYSNYSFILGMKSIWRTYFRFYMKGTSVIVAPSIKAKKYDNLVVPEIPVQIIPNGIDMVKFKQKPMTQEELHDLRKRYSLSPEDKILIFVGRIGPEKRVIELYHAMEPVMKKHKNVKMVFVGDGPAHEELQKRANDLGLAGQTVFTGFVDWKEVYRLYSIANLFVTASLSEVHPMTLIEAAICGVPSVARRDDSYLDLIEEGKNGYMADTDEAMTAIVEDLITDEKKLKLFSEEALRISSKFSAENHVNRMEKLYKKVLELYPDNLNELWDEHLLDK</sequence>
<evidence type="ECO:0000259" key="1">
    <source>
        <dbReference type="Pfam" id="PF00534"/>
    </source>
</evidence>
<dbReference type="PANTHER" id="PTHR45947">
    <property type="entry name" value="SULFOQUINOVOSYL TRANSFERASE SQD2"/>
    <property type="match status" value="1"/>
</dbReference>
<dbReference type="Pfam" id="PF00534">
    <property type="entry name" value="Glycos_transf_1"/>
    <property type="match status" value="1"/>
</dbReference>
<evidence type="ECO:0000313" key="3">
    <source>
        <dbReference type="EMBL" id="URA10743.1"/>
    </source>
</evidence>
<dbReference type="Gene3D" id="3.40.50.2000">
    <property type="entry name" value="Glycogen Phosphorylase B"/>
    <property type="match status" value="2"/>
</dbReference>
<keyword evidence="3" id="KW-0808">Transferase</keyword>
<dbReference type="RefSeq" id="WP_271435872.1">
    <property type="nucleotide sequence ID" value="NZ_CP073355.1"/>
</dbReference>
<reference evidence="3" key="1">
    <citation type="submission" date="2021-04" db="EMBL/GenBank/DDBJ databases">
        <authorList>
            <person name="Postec A."/>
        </authorList>
    </citation>
    <scope>NUCLEOTIDE SEQUENCE</scope>
    <source>
        <strain evidence="3">F1F22</strain>
    </source>
</reference>
<accession>A0AAX3BF32</accession>
<dbReference type="AlphaFoldDB" id="A0AAX3BF32"/>
<evidence type="ECO:0000313" key="4">
    <source>
        <dbReference type="Proteomes" id="UP001056539"/>
    </source>
</evidence>
<evidence type="ECO:0000259" key="2">
    <source>
        <dbReference type="Pfam" id="PF13439"/>
    </source>
</evidence>
<dbReference type="InterPro" id="IPR050194">
    <property type="entry name" value="Glycosyltransferase_grp1"/>
</dbReference>
<dbReference type="SUPFAM" id="SSF53756">
    <property type="entry name" value="UDP-Glycosyltransferase/glycogen phosphorylase"/>
    <property type="match status" value="1"/>
</dbReference>
<name>A0AAX3BF32_9SPIR</name>
<dbReference type="PANTHER" id="PTHR45947:SF3">
    <property type="entry name" value="SULFOQUINOVOSYL TRANSFERASE SQD2"/>
    <property type="match status" value="1"/>
</dbReference>
<dbReference type="Proteomes" id="UP001056539">
    <property type="component" value="Chromosome"/>
</dbReference>
<dbReference type="InterPro" id="IPR028098">
    <property type="entry name" value="Glyco_trans_4-like_N"/>
</dbReference>
<proteinExistence type="predicted"/>
<keyword evidence="4" id="KW-1185">Reference proteome</keyword>
<dbReference type="Pfam" id="PF13439">
    <property type="entry name" value="Glyco_transf_4"/>
    <property type="match status" value="1"/>
</dbReference>
<dbReference type="InterPro" id="IPR001296">
    <property type="entry name" value="Glyco_trans_1"/>
</dbReference>
<feature type="domain" description="Glycosyl transferase family 1" evidence="1">
    <location>
        <begin position="197"/>
        <end position="357"/>
    </location>
</feature>
<dbReference type="EC" id="2.4.-.-" evidence="3"/>
<organism evidence="3 4">
    <name type="scientific">Thermospira aquatica</name>
    <dbReference type="NCBI Taxonomy" id="2828656"/>
    <lineage>
        <taxon>Bacteria</taxon>
        <taxon>Pseudomonadati</taxon>
        <taxon>Spirochaetota</taxon>
        <taxon>Spirochaetia</taxon>
        <taxon>Brevinematales</taxon>
        <taxon>Thermospiraceae</taxon>
        <taxon>Thermospira</taxon>
    </lineage>
</organism>
<dbReference type="KEGG" id="taqu:KDW03_02770"/>
<dbReference type="EMBL" id="CP073355">
    <property type="protein sequence ID" value="URA10743.1"/>
    <property type="molecule type" value="Genomic_DNA"/>
</dbReference>